<dbReference type="InterPro" id="IPR016032">
    <property type="entry name" value="Sig_transdc_resp-reg_C-effctor"/>
</dbReference>
<dbReference type="RefSeq" id="WP_181607827.1">
    <property type="nucleotide sequence ID" value="NZ_BAABAM010000001.1"/>
</dbReference>
<sequence>MREEAAARRVYARMRQQGEPFETAAKALALRPGELDQARDRLAELGLLHPGADIAVDAMAALTRMISDGDDLIHRLAVQRAASRALTEHYLDLPYGTREDGPVEFFPRSRVDELRRRLRTAEVAATGEIVAMHTPHTWDPVRLAYAFENDRESVERGVRVRVMHSHGQLHMPVLREHIQALMEHGVEVRTAHFVPVRMIIMDRRTAIVEVAPGDLEAGALFIEDHPLTATLAALFDYCWMTASEPKDVPRGADGEELTDQQRAVLRLLATGAKDDAIARALGVSTRTVTRVVGELSAVLGVTSRFQAGVRAAKLGWL</sequence>
<dbReference type="SUPFAM" id="SSF46894">
    <property type="entry name" value="C-terminal effector domain of the bipartite response regulators"/>
    <property type="match status" value="1"/>
</dbReference>
<organism evidence="2 3">
    <name type="scientific">Nonomuraea soli</name>
    <dbReference type="NCBI Taxonomy" id="1032476"/>
    <lineage>
        <taxon>Bacteria</taxon>
        <taxon>Bacillati</taxon>
        <taxon>Actinomycetota</taxon>
        <taxon>Actinomycetes</taxon>
        <taxon>Streptosporangiales</taxon>
        <taxon>Streptosporangiaceae</taxon>
        <taxon>Nonomuraea</taxon>
    </lineage>
</organism>
<accession>A0A7W0HMS7</accession>
<dbReference type="Pfam" id="PF00196">
    <property type="entry name" value="GerE"/>
    <property type="match status" value="1"/>
</dbReference>
<dbReference type="GO" id="GO:0003677">
    <property type="term" value="F:DNA binding"/>
    <property type="evidence" value="ECO:0007669"/>
    <property type="project" value="UniProtKB-KW"/>
</dbReference>
<dbReference type="SMART" id="SM00421">
    <property type="entry name" value="HTH_LUXR"/>
    <property type="match status" value="1"/>
</dbReference>
<dbReference type="Gene3D" id="1.10.10.10">
    <property type="entry name" value="Winged helix-like DNA-binding domain superfamily/Winged helix DNA-binding domain"/>
    <property type="match status" value="1"/>
</dbReference>
<reference evidence="2 3" key="1">
    <citation type="submission" date="2020-07" db="EMBL/GenBank/DDBJ databases">
        <title>Genomic Encyclopedia of Type Strains, Phase IV (KMG-IV): sequencing the most valuable type-strain genomes for metagenomic binning, comparative biology and taxonomic classification.</title>
        <authorList>
            <person name="Goeker M."/>
        </authorList>
    </citation>
    <scope>NUCLEOTIDE SEQUENCE [LARGE SCALE GENOMIC DNA]</scope>
    <source>
        <strain evidence="2 3">DSM 45533</strain>
    </source>
</reference>
<dbReference type="PANTHER" id="PTHR34293:SF1">
    <property type="entry name" value="HTH-TYPE TRANSCRIPTIONAL REGULATOR TRMBL2"/>
    <property type="match status" value="1"/>
</dbReference>
<dbReference type="PANTHER" id="PTHR34293">
    <property type="entry name" value="HTH-TYPE TRANSCRIPTIONAL REGULATOR TRMBL2"/>
    <property type="match status" value="1"/>
</dbReference>
<dbReference type="PROSITE" id="PS50043">
    <property type="entry name" value="HTH_LUXR_2"/>
    <property type="match status" value="1"/>
</dbReference>
<name>A0A7W0HMS7_9ACTN</name>
<dbReference type="EMBL" id="JACDUR010000001">
    <property type="protein sequence ID" value="MBA2889042.1"/>
    <property type="molecule type" value="Genomic_DNA"/>
</dbReference>
<evidence type="ECO:0000259" key="1">
    <source>
        <dbReference type="PROSITE" id="PS50043"/>
    </source>
</evidence>
<keyword evidence="2" id="KW-0238">DNA-binding</keyword>
<dbReference type="InterPro" id="IPR000792">
    <property type="entry name" value="Tscrpt_reg_LuxR_C"/>
</dbReference>
<proteinExistence type="predicted"/>
<dbReference type="AlphaFoldDB" id="A0A7W0HMS7"/>
<evidence type="ECO:0000313" key="3">
    <source>
        <dbReference type="Proteomes" id="UP000530928"/>
    </source>
</evidence>
<gene>
    <name evidence="2" type="ORF">HNR30_000377</name>
</gene>
<feature type="domain" description="HTH luxR-type" evidence="1">
    <location>
        <begin position="250"/>
        <end position="315"/>
    </location>
</feature>
<comment type="caution">
    <text evidence="2">The sequence shown here is derived from an EMBL/GenBank/DDBJ whole genome shotgun (WGS) entry which is preliminary data.</text>
</comment>
<keyword evidence="3" id="KW-1185">Reference proteome</keyword>
<dbReference type="InterPro" id="IPR036388">
    <property type="entry name" value="WH-like_DNA-bd_sf"/>
</dbReference>
<dbReference type="GO" id="GO:0006355">
    <property type="term" value="P:regulation of DNA-templated transcription"/>
    <property type="evidence" value="ECO:0007669"/>
    <property type="project" value="InterPro"/>
</dbReference>
<dbReference type="Proteomes" id="UP000530928">
    <property type="component" value="Unassembled WGS sequence"/>
</dbReference>
<evidence type="ECO:0000313" key="2">
    <source>
        <dbReference type="EMBL" id="MBA2889042.1"/>
    </source>
</evidence>
<dbReference type="CDD" id="cd06170">
    <property type="entry name" value="LuxR_C_like"/>
    <property type="match status" value="1"/>
</dbReference>
<protein>
    <submittedName>
        <fullName evidence="2">DNA-binding CsgD family transcriptional regulator</fullName>
    </submittedName>
</protein>
<dbReference type="InterPro" id="IPR051797">
    <property type="entry name" value="TrmB-like"/>
</dbReference>